<sequence>MPKTSNGVHYEERGSGPETIVLLPGLGCSLRCWSEVAPLLDGYRLVLMDLPGHAGSLHAPADGSSLGRIAGTVLDACDQLGLERFALVGLSFGGALSVRIALDRPGRVSAVMAFMPWNAGGTEAGDPVIEEFHASFRDVEAVTRAIGAMSLEPSRTTDVVHTMTSAVTEQFWRSWLGTGGGAYTSMFEELSGIAVPVCYVLGGRDTVAPQDKLIADVRAMPGGRLVLLSDAGHLAPYEAPEPVAREIREFLGRHANRPSPGAGSTPGSSPPHGRAGSDLLRYPPSSIGLRRCPSVSAGRRRDNGHGCGAVMTPVPD</sequence>
<protein>
    <recommendedName>
        <fullName evidence="2">AB hydrolase-1 domain-containing protein</fullName>
    </recommendedName>
</protein>
<dbReference type="SUPFAM" id="SSF53474">
    <property type="entry name" value="alpha/beta-Hydrolases"/>
    <property type="match status" value="1"/>
</dbReference>
<feature type="compositionally biased region" description="Low complexity" evidence="1">
    <location>
        <begin position="258"/>
        <end position="273"/>
    </location>
</feature>
<proteinExistence type="predicted"/>
<evidence type="ECO:0000256" key="1">
    <source>
        <dbReference type="SAM" id="MobiDB-lite"/>
    </source>
</evidence>
<evidence type="ECO:0000313" key="4">
    <source>
        <dbReference type="Proteomes" id="UP000319210"/>
    </source>
</evidence>
<dbReference type="EMBL" id="BJMM01000002">
    <property type="protein sequence ID" value="GEB47926.1"/>
    <property type="molecule type" value="Genomic_DNA"/>
</dbReference>
<dbReference type="PANTHER" id="PTHR43798">
    <property type="entry name" value="MONOACYLGLYCEROL LIPASE"/>
    <property type="match status" value="1"/>
</dbReference>
<reference evidence="3 4" key="1">
    <citation type="submission" date="2019-06" db="EMBL/GenBank/DDBJ databases">
        <title>Whole genome shotgun sequence of Streptomyces cacaoi subsp. cacaoi NBRC 12748.</title>
        <authorList>
            <person name="Hosoyama A."/>
            <person name="Uohara A."/>
            <person name="Ohji S."/>
            <person name="Ichikawa N."/>
        </authorList>
    </citation>
    <scope>NUCLEOTIDE SEQUENCE [LARGE SCALE GENOMIC DNA]</scope>
    <source>
        <strain evidence="3 4">NBRC 12748</strain>
    </source>
</reference>
<evidence type="ECO:0000259" key="2">
    <source>
        <dbReference type="Pfam" id="PF12697"/>
    </source>
</evidence>
<dbReference type="Gene3D" id="3.40.50.1820">
    <property type="entry name" value="alpha/beta hydrolase"/>
    <property type="match status" value="1"/>
</dbReference>
<feature type="domain" description="AB hydrolase-1" evidence="2">
    <location>
        <begin position="20"/>
        <end position="245"/>
    </location>
</feature>
<dbReference type="AlphaFoldDB" id="A0A4Y3QRB6"/>
<gene>
    <name evidence="3" type="ORF">SCA03_04770</name>
</gene>
<feature type="region of interest" description="Disordered" evidence="1">
    <location>
        <begin position="254"/>
        <end position="316"/>
    </location>
</feature>
<dbReference type="InterPro" id="IPR029058">
    <property type="entry name" value="AB_hydrolase_fold"/>
</dbReference>
<accession>A0A4Y3QRB6</accession>
<name>A0A4Y3QRB6_STRCI</name>
<keyword evidence="4" id="KW-1185">Reference proteome</keyword>
<comment type="caution">
    <text evidence="3">The sequence shown here is derived from an EMBL/GenBank/DDBJ whole genome shotgun (WGS) entry which is preliminary data.</text>
</comment>
<organism evidence="3 4">
    <name type="scientific">Streptomyces cacaoi</name>
    <dbReference type="NCBI Taxonomy" id="1898"/>
    <lineage>
        <taxon>Bacteria</taxon>
        <taxon>Bacillati</taxon>
        <taxon>Actinomycetota</taxon>
        <taxon>Actinomycetes</taxon>
        <taxon>Kitasatosporales</taxon>
        <taxon>Streptomycetaceae</taxon>
        <taxon>Streptomyces</taxon>
    </lineage>
</organism>
<dbReference type="PRINTS" id="PR00111">
    <property type="entry name" value="ABHYDROLASE"/>
</dbReference>
<dbReference type="Proteomes" id="UP000319210">
    <property type="component" value="Unassembled WGS sequence"/>
</dbReference>
<dbReference type="GO" id="GO:0003824">
    <property type="term" value="F:catalytic activity"/>
    <property type="evidence" value="ECO:0007669"/>
    <property type="project" value="UniProtKB-ARBA"/>
</dbReference>
<evidence type="ECO:0000313" key="3">
    <source>
        <dbReference type="EMBL" id="GEB47926.1"/>
    </source>
</evidence>
<dbReference type="Pfam" id="PF12697">
    <property type="entry name" value="Abhydrolase_6"/>
    <property type="match status" value="1"/>
</dbReference>
<dbReference type="InterPro" id="IPR000073">
    <property type="entry name" value="AB_hydrolase_1"/>
</dbReference>
<dbReference type="InterPro" id="IPR050266">
    <property type="entry name" value="AB_hydrolase_sf"/>
</dbReference>
<dbReference type="RefSeq" id="WP_086817494.1">
    <property type="nucleotide sequence ID" value="NZ_BJMM01000002.1"/>
</dbReference>
<dbReference type="OrthoDB" id="9780765at2"/>